<organism evidence="8 9">
    <name type="scientific">Mycena chlorophos</name>
    <name type="common">Agaric fungus</name>
    <name type="synonym">Agaricus chlorophos</name>
    <dbReference type="NCBI Taxonomy" id="658473"/>
    <lineage>
        <taxon>Eukaryota</taxon>
        <taxon>Fungi</taxon>
        <taxon>Dikarya</taxon>
        <taxon>Basidiomycota</taxon>
        <taxon>Agaricomycotina</taxon>
        <taxon>Agaricomycetes</taxon>
        <taxon>Agaricomycetidae</taxon>
        <taxon>Agaricales</taxon>
        <taxon>Marasmiineae</taxon>
        <taxon>Mycenaceae</taxon>
        <taxon>Mycena</taxon>
    </lineage>
</organism>
<feature type="domain" description="Fatty acid desaturase N-terminal" evidence="7">
    <location>
        <begin position="9"/>
        <end position="54"/>
    </location>
</feature>
<accession>A0A8H6TN13</accession>
<evidence type="ECO:0000256" key="2">
    <source>
        <dbReference type="ARBA" id="ARBA00005189"/>
    </source>
</evidence>
<name>A0A8H6TN13_MYCCL</name>
<proteinExistence type="inferred from homology"/>
<evidence type="ECO:0000256" key="1">
    <source>
        <dbReference type="ARBA" id="ARBA00004370"/>
    </source>
</evidence>
<evidence type="ECO:0000313" key="9">
    <source>
        <dbReference type="Proteomes" id="UP000613580"/>
    </source>
</evidence>
<dbReference type="GO" id="GO:0016020">
    <property type="term" value="C:membrane"/>
    <property type="evidence" value="ECO:0007669"/>
    <property type="project" value="UniProtKB-SubCell"/>
</dbReference>
<dbReference type="InterPro" id="IPR021863">
    <property type="entry name" value="FAS_N"/>
</dbReference>
<comment type="subcellular location">
    <subcellularLocation>
        <location evidence="1">Membrane</location>
    </subcellularLocation>
</comment>
<dbReference type="InterPro" id="IPR012171">
    <property type="entry name" value="Fatty_acid_desaturase"/>
</dbReference>
<evidence type="ECO:0000256" key="5">
    <source>
        <dbReference type="ARBA" id="ARBA00023136"/>
    </source>
</evidence>
<feature type="domain" description="Fatty acid desaturase" evidence="6">
    <location>
        <begin position="83"/>
        <end position="332"/>
    </location>
</feature>
<keyword evidence="9" id="KW-1185">Reference proteome</keyword>
<comment type="similarity">
    <text evidence="3">Belongs to the fatty acid desaturase type 1 family.</text>
</comment>
<dbReference type="EMBL" id="JACAZE010000002">
    <property type="protein sequence ID" value="KAF7320768.1"/>
    <property type="molecule type" value="Genomic_DNA"/>
</dbReference>
<keyword evidence="4" id="KW-0560">Oxidoreductase</keyword>
<sequence length="423" mass="48472">MSTQTSVATEFEKYEPLPISCSLQDIRSAIPKHCFVRSARRSLTYLLRDLVMAATLFVFVRKWDNIAGHIPGTVVAECARWAGWAVYWWFQGLVFTGIWVLGHECGHGAFSPYPLLNDTLGYIIHSALWTPYFSWKISHHKHHTYHASMERDEVYVPKTRTDLGLPPVDRATALDYEEILGDTPLFTLFMLVRQQLLAFPAYLLLNVSGQQRYPRWTNHFLPNSVLFTRKQRTAVLLSNLGLFVTALAVRTAVQVYGAAAVLKYYAFPWLAVTHWFILITYLHHTDPLIPHFRGKAWTFTRGASATVDRSILGWQGDFFLHSVARYHVLHHTRFSSSPKSRSASPRPAAYIHRKLTSVPVADHAREATHALRKCLGPQHYHFSDRPTFAVLWENYNRCQFVDDEGDVVFYRDRKGRLAGAVQA</sequence>
<dbReference type="PANTHER" id="PTHR32100">
    <property type="entry name" value="OMEGA-6 FATTY ACID DESATURASE, CHLOROPLASTIC"/>
    <property type="match status" value="1"/>
</dbReference>
<evidence type="ECO:0000259" key="6">
    <source>
        <dbReference type="Pfam" id="PF00487"/>
    </source>
</evidence>
<dbReference type="CDD" id="cd03507">
    <property type="entry name" value="Delta12-FADS-like"/>
    <property type="match status" value="1"/>
</dbReference>
<comment type="pathway">
    <text evidence="2">Lipid metabolism.</text>
</comment>
<dbReference type="Pfam" id="PF11960">
    <property type="entry name" value="DUF3474"/>
    <property type="match status" value="1"/>
</dbReference>
<dbReference type="OrthoDB" id="1461976at2759"/>
<dbReference type="InterPro" id="IPR005804">
    <property type="entry name" value="FA_desaturase_dom"/>
</dbReference>
<evidence type="ECO:0000259" key="7">
    <source>
        <dbReference type="Pfam" id="PF11960"/>
    </source>
</evidence>
<dbReference type="GO" id="GO:0016717">
    <property type="term" value="F:oxidoreductase activity, acting on paired donors, with oxidation of a pair of donors resulting in the reduction of molecular oxygen to two molecules of water"/>
    <property type="evidence" value="ECO:0007669"/>
    <property type="project" value="InterPro"/>
</dbReference>
<dbReference type="Pfam" id="PF00487">
    <property type="entry name" value="FA_desaturase"/>
    <property type="match status" value="1"/>
</dbReference>
<evidence type="ECO:0000256" key="3">
    <source>
        <dbReference type="ARBA" id="ARBA00009295"/>
    </source>
</evidence>
<reference evidence="8" key="1">
    <citation type="submission" date="2020-05" db="EMBL/GenBank/DDBJ databases">
        <title>Mycena genomes resolve the evolution of fungal bioluminescence.</title>
        <authorList>
            <person name="Tsai I.J."/>
        </authorList>
    </citation>
    <scope>NUCLEOTIDE SEQUENCE</scope>
    <source>
        <strain evidence="8">110903Hualien_Pintung</strain>
    </source>
</reference>
<evidence type="ECO:0000256" key="4">
    <source>
        <dbReference type="ARBA" id="ARBA00023002"/>
    </source>
</evidence>
<comment type="caution">
    <text evidence="8">The sequence shown here is derived from an EMBL/GenBank/DDBJ whole genome shotgun (WGS) entry which is preliminary data.</text>
</comment>
<gene>
    <name evidence="8" type="ORF">HMN09_00162800</name>
</gene>
<dbReference type="GO" id="GO:0006629">
    <property type="term" value="P:lipid metabolic process"/>
    <property type="evidence" value="ECO:0007669"/>
    <property type="project" value="InterPro"/>
</dbReference>
<evidence type="ECO:0000313" key="8">
    <source>
        <dbReference type="EMBL" id="KAF7320768.1"/>
    </source>
</evidence>
<keyword evidence="5" id="KW-0472">Membrane</keyword>
<protein>
    <submittedName>
        <fullName evidence="8">Linoleoyl phosphatidylcholine delta-12 acetylenase</fullName>
    </submittedName>
</protein>
<dbReference type="Proteomes" id="UP000613580">
    <property type="component" value="Unassembled WGS sequence"/>
</dbReference>
<dbReference type="AlphaFoldDB" id="A0A8H6TN13"/>